<dbReference type="Gene3D" id="1.10.8.60">
    <property type="match status" value="1"/>
</dbReference>
<dbReference type="InterPro" id="IPR025943">
    <property type="entry name" value="Sigma_54_int_dom_ATP-bd_2"/>
</dbReference>
<dbReference type="Pfam" id="PF00158">
    <property type="entry name" value="Sigma54_activat"/>
    <property type="match status" value="1"/>
</dbReference>
<dbReference type="InterPro" id="IPR003593">
    <property type="entry name" value="AAA+_ATPase"/>
</dbReference>
<feature type="modified residue" description="4-aspartylphosphate" evidence="7">
    <location>
        <position position="87"/>
    </location>
</feature>
<feature type="domain" description="Sigma-54 factor interaction" evidence="8">
    <location>
        <begin position="177"/>
        <end position="406"/>
    </location>
</feature>
<keyword evidence="7" id="KW-0597">Phosphoprotein</keyword>
<keyword evidence="1" id="KW-0547">Nucleotide-binding</keyword>
<feature type="domain" description="Response regulatory" evidence="9">
    <location>
        <begin position="38"/>
        <end position="152"/>
    </location>
</feature>
<dbReference type="Pfam" id="PF25601">
    <property type="entry name" value="AAA_lid_14"/>
    <property type="match status" value="1"/>
</dbReference>
<evidence type="ECO:0000256" key="7">
    <source>
        <dbReference type="PROSITE-ProRule" id="PRU00169"/>
    </source>
</evidence>
<dbReference type="InterPro" id="IPR025944">
    <property type="entry name" value="Sigma_54_int_dom_CS"/>
</dbReference>
<dbReference type="SUPFAM" id="SSF52172">
    <property type="entry name" value="CheY-like"/>
    <property type="match status" value="1"/>
</dbReference>
<evidence type="ECO:0000259" key="8">
    <source>
        <dbReference type="PROSITE" id="PS50045"/>
    </source>
</evidence>
<evidence type="ECO:0000256" key="6">
    <source>
        <dbReference type="ARBA" id="ARBA00023163"/>
    </source>
</evidence>
<evidence type="ECO:0000313" key="11">
    <source>
        <dbReference type="Proteomes" id="UP000315471"/>
    </source>
</evidence>
<keyword evidence="11" id="KW-1185">Reference proteome</keyword>
<dbReference type="InterPro" id="IPR001789">
    <property type="entry name" value="Sig_transdc_resp-reg_receiver"/>
</dbReference>
<dbReference type="Gene3D" id="1.10.10.60">
    <property type="entry name" value="Homeodomain-like"/>
    <property type="match status" value="1"/>
</dbReference>
<dbReference type="InterPro" id="IPR027417">
    <property type="entry name" value="P-loop_NTPase"/>
</dbReference>
<keyword evidence="5" id="KW-0010">Activator</keyword>
<dbReference type="GO" id="GO:0006355">
    <property type="term" value="P:regulation of DNA-templated transcription"/>
    <property type="evidence" value="ECO:0007669"/>
    <property type="project" value="InterPro"/>
</dbReference>
<dbReference type="EMBL" id="SJPY01000004">
    <property type="protein sequence ID" value="TWU41419.1"/>
    <property type="molecule type" value="Genomic_DNA"/>
</dbReference>
<dbReference type="PROSITE" id="PS50045">
    <property type="entry name" value="SIGMA54_INTERACT_4"/>
    <property type="match status" value="1"/>
</dbReference>
<organism evidence="10 11">
    <name type="scientific">Novipirellula aureliae</name>
    <dbReference type="NCBI Taxonomy" id="2527966"/>
    <lineage>
        <taxon>Bacteria</taxon>
        <taxon>Pseudomonadati</taxon>
        <taxon>Planctomycetota</taxon>
        <taxon>Planctomycetia</taxon>
        <taxon>Pirellulales</taxon>
        <taxon>Pirellulaceae</taxon>
        <taxon>Novipirellula</taxon>
    </lineage>
</organism>
<dbReference type="PROSITE" id="PS00676">
    <property type="entry name" value="SIGMA54_INTERACT_2"/>
    <property type="match status" value="1"/>
</dbReference>
<dbReference type="Proteomes" id="UP000315471">
    <property type="component" value="Unassembled WGS sequence"/>
</dbReference>
<keyword evidence="4" id="KW-0238">DNA-binding</keyword>
<evidence type="ECO:0000256" key="5">
    <source>
        <dbReference type="ARBA" id="ARBA00023159"/>
    </source>
</evidence>
<evidence type="ECO:0000256" key="1">
    <source>
        <dbReference type="ARBA" id="ARBA00022741"/>
    </source>
</evidence>
<accession>A0A5C6E2P3</accession>
<dbReference type="Gene3D" id="3.40.50.2300">
    <property type="match status" value="1"/>
</dbReference>
<dbReference type="InterPro" id="IPR002078">
    <property type="entry name" value="Sigma_54_int"/>
</dbReference>
<dbReference type="InterPro" id="IPR058031">
    <property type="entry name" value="AAA_lid_NorR"/>
</dbReference>
<evidence type="ECO:0000256" key="3">
    <source>
        <dbReference type="ARBA" id="ARBA00023015"/>
    </source>
</evidence>
<keyword evidence="2" id="KW-0067">ATP-binding</keyword>
<keyword evidence="3" id="KW-0805">Transcription regulation</keyword>
<dbReference type="FunFam" id="1.10.8.60:FF:000014">
    <property type="entry name" value="DNA-binding transcriptional regulator NtrC"/>
    <property type="match status" value="1"/>
</dbReference>
<dbReference type="InterPro" id="IPR002197">
    <property type="entry name" value="HTH_Fis"/>
</dbReference>
<dbReference type="PRINTS" id="PR01590">
    <property type="entry name" value="HTHFIS"/>
</dbReference>
<comment type="caution">
    <text evidence="10">The sequence shown here is derived from an EMBL/GenBank/DDBJ whole genome shotgun (WGS) entry which is preliminary data.</text>
</comment>
<gene>
    <name evidence="10" type="primary">zraR_7</name>
    <name evidence="10" type="ORF">Q31b_28630</name>
</gene>
<dbReference type="CDD" id="cd00009">
    <property type="entry name" value="AAA"/>
    <property type="match status" value="1"/>
</dbReference>
<keyword evidence="6" id="KW-0804">Transcription</keyword>
<dbReference type="SMART" id="SM00448">
    <property type="entry name" value="REC"/>
    <property type="match status" value="1"/>
</dbReference>
<dbReference type="InterPro" id="IPR011006">
    <property type="entry name" value="CheY-like_superfamily"/>
</dbReference>
<evidence type="ECO:0000313" key="10">
    <source>
        <dbReference type="EMBL" id="TWU41419.1"/>
    </source>
</evidence>
<dbReference type="FunFam" id="3.40.50.300:FF:000006">
    <property type="entry name" value="DNA-binding transcriptional regulator NtrC"/>
    <property type="match status" value="1"/>
</dbReference>
<evidence type="ECO:0000259" key="9">
    <source>
        <dbReference type="PROSITE" id="PS50110"/>
    </source>
</evidence>
<dbReference type="SMART" id="SM00382">
    <property type="entry name" value="AAA"/>
    <property type="match status" value="1"/>
</dbReference>
<dbReference type="InterPro" id="IPR009057">
    <property type="entry name" value="Homeodomain-like_sf"/>
</dbReference>
<dbReference type="SUPFAM" id="SSF52540">
    <property type="entry name" value="P-loop containing nucleoside triphosphate hydrolases"/>
    <property type="match status" value="1"/>
</dbReference>
<reference evidence="10 11" key="1">
    <citation type="submission" date="2019-02" db="EMBL/GenBank/DDBJ databases">
        <title>Deep-cultivation of Planctomycetes and their phenomic and genomic characterization uncovers novel biology.</title>
        <authorList>
            <person name="Wiegand S."/>
            <person name="Jogler M."/>
            <person name="Boedeker C."/>
            <person name="Pinto D."/>
            <person name="Vollmers J."/>
            <person name="Rivas-Marin E."/>
            <person name="Kohn T."/>
            <person name="Peeters S.H."/>
            <person name="Heuer A."/>
            <person name="Rast P."/>
            <person name="Oberbeckmann S."/>
            <person name="Bunk B."/>
            <person name="Jeske O."/>
            <person name="Meyerdierks A."/>
            <person name="Storesund J.E."/>
            <person name="Kallscheuer N."/>
            <person name="Luecker S."/>
            <person name="Lage O.M."/>
            <person name="Pohl T."/>
            <person name="Merkel B.J."/>
            <person name="Hornburger P."/>
            <person name="Mueller R.-W."/>
            <person name="Bruemmer F."/>
            <person name="Labrenz M."/>
            <person name="Spormann A.M."/>
            <person name="Op Den Camp H."/>
            <person name="Overmann J."/>
            <person name="Amann R."/>
            <person name="Jetten M.S.M."/>
            <person name="Mascher T."/>
            <person name="Medema M.H."/>
            <person name="Devos D.P."/>
            <person name="Kaster A.-K."/>
            <person name="Ovreas L."/>
            <person name="Rohde M."/>
            <person name="Galperin M.Y."/>
            <person name="Jogler C."/>
        </authorList>
    </citation>
    <scope>NUCLEOTIDE SEQUENCE [LARGE SCALE GENOMIC DNA]</scope>
    <source>
        <strain evidence="10 11">Q31b</strain>
    </source>
</reference>
<evidence type="ECO:0000256" key="2">
    <source>
        <dbReference type="ARBA" id="ARBA00022840"/>
    </source>
</evidence>
<proteinExistence type="predicted"/>
<dbReference type="Pfam" id="PF02954">
    <property type="entry name" value="HTH_8"/>
    <property type="match status" value="1"/>
</dbReference>
<evidence type="ECO:0000256" key="4">
    <source>
        <dbReference type="ARBA" id="ARBA00023125"/>
    </source>
</evidence>
<name>A0A5C6E2P3_9BACT</name>
<dbReference type="SUPFAM" id="SSF46689">
    <property type="entry name" value="Homeodomain-like"/>
    <property type="match status" value="1"/>
</dbReference>
<sequence length="510" mass="56128">MAAFCDLNTYDLNNRVFLPNTDSQPAKPPKATMTSAASILLVDDDYRLAESMALWLRELDHEVITAGNLDSAKTALRKHAFDLVITDLHLGDEDGFDLITYTRQKHPETSVVVVTGYATPNTAVEAVRAGAYDLLTKPLIDDELALAIDRSIQQRKIRNENDSLRKQLDRRSGMENILSHDYRMLKIFDVVDSIADARASVLITGENGTGKSMIARAIHSRSSRRGGPFIEVACGALPDTLLESELFGHVQGAFTGATNDRAGKFQLADGGTLFLDEIATATPAMQVKLLRVLQEFQFEPLGGSETASVDTRVILATNEDLARAVSSGEFRQDLYYRVNVVNIVIPPLRERVGDIPLLVDHFLREACEAADRDIEGFDREAVAALQAYGWPGNVRQLENVVERAVLLSRHSTLTIDDLPPELTGRTSDVSFASHSAAGAANAPLLTSANLSGKSLREALEAPERTIILQSLRDHHWNRAATADALDINRTTLYKKMKRLGLDDPRLQYAQ</sequence>
<dbReference type="GO" id="GO:0005524">
    <property type="term" value="F:ATP binding"/>
    <property type="evidence" value="ECO:0007669"/>
    <property type="project" value="UniProtKB-KW"/>
</dbReference>
<protein>
    <submittedName>
        <fullName evidence="10">Transcriptional regulatory protein ZraR</fullName>
    </submittedName>
</protein>
<dbReference type="Pfam" id="PF00072">
    <property type="entry name" value="Response_reg"/>
    <property type="match status" value="1"/>
</dbReference>
<dbReference type="GO" id="GO:0000160">
    <property type="term" value="P:phosphorelay signal transduction system"/>
    <property type="evidence" value="ECO:0007669"/>
    <property type="project" value="InterPro"/>
</dbReference>
<dbReference type="AlphaFoldDB" id="A0A5C6E2P3"/>
<dbReference type="GO" id="GO:0043565">
    <property type="term" value="F:sequence-specific DNA binding"/>
    <property type="evidence" value="ECO:0007669"/>
    <property type="project" value="InterPro"/>
</dbReference>
<dbReference type="PANTHER" id="PTHR32071">
    <property type="entry name" value="TRANSCRIPTIONAL REGULATORY PROTEIN"/>
    <property type="match status" value="1"/>
</dbReference>
<dbReference type="PROSITE" id="PS50110">
    <property type="entry name" value="RESPONSE_REGULATORY"/>
    <property type="match status" value="1"/>
</dbReference>
<dbReference type="PANTHER" id="PTHR32071:SF122">
    <property type="entry name" value="SIGMA FACTOR"/>
    <property type="match status" value="1"/>
</dbReference>
<dbReference type="PROSITE" id="PS00688">
    <property type="entry name" value="SIGMA54_INTERACT_3"/>
    <property type="match status" value="1"/>
</dbReference>
<dbReference type="Gene3D" id="3.40.50.300">
    <property type="entry name" value="P-loop containing nucleotide triphosphate hydrolases"/>
    <property type="match status" value="1"/>
</dbReference>